<dbReference type="Gene3D" id="3.40.720.10">
    <property type="entry name" value="Alkaline Phosphatase, subunit A"/>
    <property type="match status" value="1"/>
</dbReference>
<evidence type="ECO:0000313" key="4">
    <source>
        <dbReference type="EMBL" id="PCD29618.1"/>
    </source>
</evidence>
<dbReference type="EMBL" id="MABQ02000008">
    <property type="protein sequence ID" value="PCD29618.1"/>
    <property type="molecule type" value="Genomic_DNA"/>
</dbReference>
<dbReference type="PANTHER" id="PTHR31956">
    <property type="entry name" value="NON-SPECIFIC PHOSPHOLIPASE C4-RELATED"/>
    <property type="match status" value="1"/>
</dbReference>
<sequence>MKTFLSTLILKILTLVIRRDIAVVGKLTTSIFLKPSVETVRDIQATIPLAIEESIVPGLGFNRMFQIWLENVNFETAAVNKDMRWLAEQGVLLENYYAVTHPSQPNYVAAVGGDTFGLQNDRYHRIPANVSTVIELLDTKQISWAEYQENFSYHGVQGANGDGYVSKHNPLSSYDIISRNATRMARIKNFTSFEQDLAGKNLPQWAFFTPNIRDDGHDTGLAFAGRWLHEWLGPLMENEYFMNKTLIVVTFDEAKQNDIPNKVFTVLLGGAIHPSLHGTTDSMYYSHYSMLSTISVNWDLPSLGRWDCDANVLSVLANKVGYKNTDISYQGLSWSESYPGPLNDVQELPGWWPKPDTEAKCAAGRGVLGSVKSLWGRSRGSYNYTNVYPYNDNYQATKGGSPAVGVNDASSSISPSNAAPSHTGSAGRSKSSGSLTKTVRISLAPLLLGVAIAALT</sequence>
<proteinExistence type="predicted"/>
<dbReference type="GO" id="GO:0016788">
    <property type="term" value="F:hydrolase activity, acting on ester bonds"/>
    <property type="evidence" value="ECO:0007669"/>
    <property type="project" value="InterPro"/>
</dbReference>
<evidence type="ECO:0008006" key="6">
    <source>
        <dbReference type="Google" id="ProtNLM"/>
    </source>
</evidence>
<dbReference type="InterPro" id="IPR007312">
    <property type="entry name" value="Phosphoesterase"/>
</dbReference>
<feature type="signal peptide" evidence="3">
    <location>
        <begin position="1"/>
        <end position="18"/>
    </location>
</feature>
<keyword evidence="3" id="KW-0732">Signal</keyword>
<gene>
    <name evidence="4" type="ORF">AU210_012150</name>
</gene>
<dbReference type="Proteomes" id="UP000219602">
    <property type="component" value="Chromosome 10"/>
</dbReference>
<feature type="chain" id="PRO_5013662225" description="Acid phosphatase" evidence="3">
    <location>
        <begin position="19"/>
        <end position="456"/>
    </location>
</feature>
<organism evidence="4 5">
    <name type="scientific">Fusarium oxysporum f. sp. radicis-cucumerinum</name>
    <dbReference type="NCBI Taxonomy" id="327505"/>
    <lineage>
        <taxon>Eukaryota</taxon>
        <taxon>Fungi</taxon>
        <taxon>Dikarya</taxon>
        <taxon>Ascomycota</taxon>
        <taxon>Pezizomycotina</taxon>
        <taxon>Sordariomycetes</taxon>
        <taxon>Hypocreomycetidae</taxon>
        <taxon>Hypocreales</taxon>
        <taxon>Nectriaceae</taxon>
        <taxon>Fusarium</taxon>
        <taxon>Fusarium oxysporum species complex</taxon>
    </lineage>
</organism>
<reference evidence="4 5" key="2">
    <citation type="journal article" date="2017" name="Sci. Rep.">
        <title>A mobile pathogenicity chromosome in Fusarium oxysporum for infection of multiple cucurbit species.</title>
        <authorList>
            <person name="van Dam P."/>
            <person name="Fokkens L."/>
            <person name="Ayukawa Y."/>
            <person name="van der Gragt M."/>
            <person name="Ter Horst A."/>
            <person name="Brankovics B."/>
            <person name="Houterman P.M."/>
            <person name="Arie T."/>
            <person name="Rep M."/>
        </authorList>
    </citation>
    <scope>NUCLEOTIDE SEQUENCE [LARGE SCALE GENOMIC DNA]</scope>
    <source>
        <strain evidence="4 5">Forc016</strain>
    </source>
</reference>
<dbReference type="InterPro" id="IPR017850">
    <property type="entry name" value="Alkaline_phosphatase_core_sf"/>
</dbReference>
<dbReference type="PANTHER" id="PTHR31956:SF8">
    <property type="entry name" value="ACID PHOSPHATASE PHOA (AFU_ORTHOLOGUE AFUA_1G03570)"/>
    <property type="match status" value="1"/>
</dbReference>
<dbReference type="AlphaFoldDB" id="A0A2H3GPJ0"/>
<protein>
    <recommendedName>
        <fullName evidence="6">Acid phosphatase</fullName>
    </recommendedName>
</protein>
<evidence type="ECO:0000256" key="1">
    <source>
        <dbReference type="ARBA" id="ARBA00022801"/>
    </source>
</evidence>
<reference evidence="4 5" key="1">
    <citation type="journal article" date="2016" name="Environ. Microbiol.">
        <title>Effector profiles distinguish formae speciales of Fusarium oxysporum.</title>
        <authorList>
            <person name="van Dam P."/>
            <person name="Fokkens L."/>
            <person name="Schmidt S.M."/>
            <person name="Linmans J.H."/>
            <person name="Kistler H.C."/>
            <person name="Ma L.J."/>
            <person name="Rep M."/>
        </authorList>
    </citation>
    <scope>NUCLEOTIDE SEQUENCE [LARGE SCALE GENOMIC DNA]</scope>
    <source>
        <strain evidence="4 5">Forc016</strain>
    </source>
</reference>
<feature type="region of interest" description="Disordered" evidence="2">
    <location>
        <begin position="399"/>
        <end position="433"/>
    </location>
</feature>
<dbReference type="GO" id="GO:0009395">
    <property type="term" value="P:phospholipid catabolic process"/>
    <property type="evidence" value="ECO:0007669"/>
    <property type="project" value="TreeGrafter"/>
</dbReference>
<comment type="caution">
    <text evidence="4">The sequence shown here is derived from an EMBL/GenBank/DDBJ whole genome shotgun (WGS) entry which is preliminary data.</text>
</comment>
<keyword evidence="1" id="KW-0378">Hydrolase</keyword>
<name>A0A2H3GPJ0_FUSOX</name>
<accession>A0A2H3GPJ0</accession>
<evidence type="ECO:0000256" key="3">
    <source>
        <dbReference type="SAM" id="SignalP"/>
    </source>
</evidence>
<dbReference type="STRING" id="327505.A0A2H3GPJ0"/>
<evidence type="ECO:0000313" key="5">
    <source>
        <dbReference type="Proteomes" id="UP000219602"/>
    </source>
</evidence>
<feature type="compositionally biased region" description="Polar residues" evidence="2">
    <location>
        <begin position="422"/>
        <end position="433"/>
    </location>
</feature>
<feature type="compositionally biased region" description="Low complexity" evidence="2">
    <location>
        <begin position="409"/>
        <end position="421"/>
    </location>
</feature>
<evidence type="ECO:0000256" key="2">
    <source>
        <dbReference type="SAM" id="MobiDB-lite"/>
    </source>
</evidence>
<dbReference type="Pfam" id="PF04185">
    <property type="entry name" value="Phosphoesterase"/>
    <property type="match status" value="1"/>
</dbReference>